<dbReference type="InterPro" id="IPR004099">
    <property type="entry name" value="Pyr_nucl-diS_OxRdtase_dimer"/>
</dbReference>
<accession>A0A2T4IH72</accession>
<feature type="binding site" evidence="14">
    <location>
        <position position="124"/>
    </location>
    <ligand>
        <name>FAD</name>
        <dbReference type="ChEBI" id="CHEBI:57692"/>
    </ligand>
</feature>
<comment type="miscellaneous">
    <text evidence="16">The active site is a redox-active disulfide bond.</text>
</comment>
<evidence type="ECO:0000256" key="10">
    <source>
        <dbReference type="ARBA" id="ARBA00023157"/>
    </source>
</evidence>
<evidence type="ECO:0000256" key="16">
    <source>
        <dbReference type="RuleBase" id="RU003692"/>
    </source>
</evidence>
<evidence type="ECO:0000256" key="6">
    <source>
        <dbReference type="ARBA" id="ARBA00022630"/>
    </source>
</evidence>
<evidence type="ECO:0000256" key="15">
    <source>
        <dbReference type="PIRSR" id="PIRSR000350-4"/>
    </source>
</evidence>
<dbReference type="EMBL" id="PZKC01000004">
    <property type="protein sequence ID" value="PTD97134.1"/>
    <property type="molecule type" value="Genomic_DNA"/>
</dbReference>
<feature type="binding site" evidence="14">
    <location>
        <position position="280"/>
    </location>
    <ligand>
        <name>NAD(+)</name>
        <dbReference type="ChEBI" id="CHEBI:57540"/>
    </ligand>
</feature>
<dbReference type="FunFam" id="3.30.390.30:FF:000001">
    <property type="entry name" value="Dihydrolipoyl dehydrogenase"/>
    <property type="match status" value="1"/>
</dbReference>
<dbReference type="GO" id="GO:0006103">
    <property type="term" value="P:2-oxoglutarate metabolic process"/>
    <property type="evidence" value="ECO:0007669"/>
    <property type="project" value="TreeGrafter"/>
</dbReference>
<evidence type="ECO:0000256" key="4">
    <source>
        <dbReference type="ARBA" id="ARBA00016961"/>
    </source>
</evidence>
<keyword evidence="8 16" id="KW-0560">Oxidoreductase</keyword>
<evidence type="ECO:0000256" key="14">
    <source>
        <dbReference type="PIRSR" id="PIRSR000350-3"/>
    </source>
</evidence>
<dbReference type="InterPro" id="IPR016156">
    <property type="entry name" value="FAD/NAD-linked_Rdtase_dimer_sf"/>
</dbReference>
<dbReference type="InterPro" id="IPR001100">
    <property type="entry name" value="Pyr_nuc-diS_OxRdtase"/>
</dbReference>
<comment type="similarity">
    <text evidence="2 16">Belongs to the class-I pyridine nucleotide-disulfide oxidoreductase family.</text>
</comment>
<feature type="binding site" evidence="14">
    <location>
        <position position="321"/>
    </location>
    <ligand>
        <name>FAD</name>
        <dbReference type="ChEBI" id="CHEBI:57692"/>
    </ligand>
</feature>
<dbReference type="PROSITE" id="PS00076">
    <property type="entry name" value="PYRIDINE_REDOX_1"/>
    <property type="match status" value="1"/>
</dbReference>
<dbReference type="PANTHER" id="PTHR22912:SF224">
    <property type="entry name" value="DIHYDROLIPOYL DEHYDROGENASE"/>
    <property type="match status" value="1"/>
</dbReference>
<keyword evidence="20" id="KW-1185">Reference proteome</keyword>
<evidence type="ECO:0000256" key="2">
    <source>
        <dbReference type="ARBA" id="ARBA00007532"/>
    </source>
</evidence>
<feature type="binding site" evidence="14">
    <location>
        <position position="212"/>
    </location>
    <ligand>
        <name>NAD(+)</name>
        <dbReference type="ChEBI" id="CHEBI:57540"/>
    </ligand>
</feature>
<evidence type="ECO:0000256" key="13">
    <source>
        <dbReference type="PIRSR" id="PIRSR000350-2"/>
    </source>
</evidence>
<protein>
    <recommendedName>
        <fullName evidence="4 16">Dihydrolipoyl dehydrogenase</fullName>
        <ecNumber evidence="3 16">1.8.1.4</ecNumber>
    </recommendedName>
</protein>
<dbReference type="PIRSF" id="PIRSF000350">
    <property type="entry name" value="Mercury_reductase_MerA"/>
    <property type="match status" value="1"/>
</dbReference>
<feature type="binding site" evidence="14">
    <location>
        <begin position="189"/>
        <end position="196"/>
    </location>
    <ligand>
        <name>NAD(+)</name>
        <dbReference type="ChEBI" id="CHEBI:57540"/>
    </ligand>
</feature>
<feature type="disulfide bond" description="Redox-active" evidence="15">
    <location>
        <begin position="51"/>
        <end position="56"/>
    </location>
</feature>
<comment type="subcellular location">
    <subcellularLocation>
        <location evidence="1">Cytoplasm</location>
    </subcellularLocation>
</comment>
<comment type="caution">
    <text evidence="19">The sequence shown here is derived from an EMBL/GenBank/DDBJ whole genome shotgun (WGS) entry which is preliminary data.</text>
</comment>
<feature type="domain" description="FAD/NAD(P)-binding" evidence="18">
    <location>
        <begin position="5"/>
        <end position="336"/>
    </location>
</feature>
<dbReference type="InterPro" id="IPR036188">
    <property type="entry name" value="FAD/NAD-bd_sf"/>
</dbReference>
<dbReference type="PRINTS" id="PR00368">
    <property type="entry name" value="FADPNR"/>
</dbReference>
<dbReference type="GO" id="GO:0005737">
    <property type="term" value="C:cytoplasm"/>
    <property type="evidence" value="ECO:0007669"/>
    <property type="project" value="UniProtKB-SubCell"/>
</dbReference>
<dbReference type="GO" id="GO:0004148">
    <property type="term" value="F:dihydrolipoyl dehydrogenase (NADH) activity"/>
    <property type="evidence" value="ECO:0007669"/>
    <property type="project" value="UniProtKB-EC"/>
</dbReference>
<name>A0A2T4IH72_9RHOO</name>
<evidence type="ECO:0000256" key="7">
    <source>
        <dbReference type="ARBA" id="ARBA00022827"/>
    </source>
</evidence>
<evidence type="ECO:0000256" key="11">
    <source>
        <dbReference type="ARBA" id="ARBA00023284"/>
    </source>
</evidence>
<dbReference type="PANTHER" id="PTHR22912">
    <property type="entry name" value="DISULFIDE OXIDOREDUCTASE"/>
    <property type="match status" value="1"/>
</dbReference>
<dbReference type="InterPro" id="IPR012999">
    <property type="entry name" value="Pyr_OxRdtase_I_AS"/>
</dbReference>
<evidence type="ECO:0000256" key="8">
    <source>
        <dbReference type="ARBA" id="ARBA00023002"/>
    </source>
</evidence>
<dbReference type="Gene3D" id="3.50.50.60">
    <property type="entry name" value="FAD/NAD(P)-binding domain"/>
    <property type="match status" value="2"/>
</dbReference>
<dbReference type="OrthoDB" id="178496at2"/>
<dbReference type="EC" id="1.8.1.4" evidence="3 16"/>
<evidence type="ECO:0000259" key="17">
    <source>
        <dbReference type="Pfam" id="PF02852"/>
    </source>
</evidence>
<keyword evidence="7 14" id="KW-0274">FAD</keyword>
<dbReference type="Pfam" id="PF02852">
    <property type="entry name" value="Pyr_redox_dim"/>
    <property type="match status" value="1"/>
</dbReference>
<feature type="domain" description="Pyridine nucleotide-disulphide oxidoreductase dimerisation" evidence="17">
    <location>
        <begin position="355"/>
        <end position="464"/>
    </location>
</feature>
<dbReference type="Pfam" id="PF07992">
    <property type="entry name" value="Pyr_redox_2"/>
    <property type="match status" value="1"/>
</dbReference>
<keyword evidence="11 16" id="KW-0676">Redox-active center</keyword>
<keyword evidence="5" id="KW-0963">Cytoplasm</keyword>
<dbReference type="Gene3D" id="3.30.390.30">
    <property type="match status" value="1"/>
</dbReference>
<gene>
    <name evidence="19" type="primary">lpdA</name>
    <name evidence="19" type="ORF">C8261_07050</name>
</gene>
<comment type="catalytic activity">
    <reaction evidence="12 16">
        <text>N(6)-[(R)-dihydrolipoyl]-L-lysyl-[protein] + NAD(+) = N(6)-[(R)-lipoyl]-L-lysyl-[protein] + NADH + H(+)</text>
        <dbReference type="Rhea" id="RHEA:15045"/>
        <dbReference type="Rhea" id="RHEA-COMP:10474"/>
        <dbReference type="Rhea" id="RHEA-COMP:10475"/>
        <dbReference type="ChEBI" id="CHEBI:15378"/>
        <dbReference type="ChEBI" id="CHEBI:57540"/>
        <dbReference type="ChEBI" id="CHEBI:57945"/>
        <dbReference type="ChEBI" id="CHEBI:83099"/>
        <dbReference type="ChEBI" id="CHEBI:83100"/>
        <dbReference type="EC" id="1.8.1.4"/>
    </reaction>
</comment>
<dbReference type="RefSeq" id="WP_107492943.1">
    <property type="nucleotide sequence ID" value="NZ_PZKC01000004.1"/>
</dbReference>
<dbReference type="SUPFAM" id="SSF55424">
    <property type="entry name" value="FAD/NAD-linked reductases, dimerisation (C-terminal) domain"/>
    <property type="match status" value="1"/>
</dbReference>
<organism evidence="19 20">
    <name type="scientific">Pseudothauera lacus</name>
    <dbReference type="NCBI Taxonomy" id="2136175"/>
    <lineage>
        <taxon>Bacteria</taxon>
        <taxon>Pseudomonadati</taxon>
        <taxon>Pseudomonadota</taxon>
        <taxon>Betaproteobacteria</taxon>
        <taxon>Rhodocyclales</taxon>
        <taxon>Zoogloeaceae</taxon>
        <taxon>Pseudothauera</taxon>
    </lineage>
</organism>
<reference evidence="19 20" key="2">
    <citation type="submission" date="2018-04" db="EMBL/GenBank/DDBJ databases">
        <title>Thauera lacus sp. nov., isolated from an saline lake in Inner Mongolia, China.</title>
        <authorList>
            <person name="Liang Q.-Y."/>
        </authorList>
    </citation>
    <scope>NUCLEOTIDE SEQUENCE [LARGE SCALE GENOMIC DNA]</scope>
    <source>
        <strain evidence="19 20">D20</strain>
    </source>
</reference>
<evidence type="ECO:0000256" key="12">
    <source>
        <dbReference type="ARBA" id="ARBA00049187"/>
    </source>
</evidence>
<dbReference type="GO" id="GO:0050660">
    <property type="term" value="F:flavin adenine dinucleotide binding"/>
    <property type="evidence" value="ECO:0007669"/>
    <property type="project" value="InterPro"/>
</dbReference>
<keyword evidence="10" id="KW-1015">Disulfide bond</keyword>
<evidence type="ECO:0000256" key="1">
    <source>
        <dbReference type="ARBA" id="ARBA00004496"/>
    </source>
</evidence>
<feature type="active site" description="Proton acceptor" evidence="13">
    <location>
        <position position="453"/>
    </location>
</feature>
<feature type="binding site" evidence="14">
    <location>
        <begin position="327"/>
        <end position="330"/>
    </location>
    <ligand>
        <name>FAD</name>
        <dbReference type="ChEBI" id="CHEBI:57692"/>
    </ligand>
</feature>
<dbReference type="InterPro" id="IPR006258">
    <property type="entry name" value="Lipoamide_DH"/>
</dbReference>
<dbReference type="InterPro" id="IPR050151">
    <property type="entry name" value="Class-I_Pyr_Nuc-Dis_Oxidored"/>
</dbReference>
<dbReference type="InterPro" id="IPR023753">
    <property type="entry name" value="FAD/NAD-binding_dom"/>
</dbReference>
<evidence type="ECO:0000256" key="3">
    <source>
        <dbReference type="ARBA" id="ARBA00012608"/>
    </source>
</evidence>
<evidence type="ECO:0000259" key="18">
    <source>
        <dbReference type="Pfam" id="PF07992"/>
    </source>
</evidence>
<feature type="binding site" evidence="14">
    <location>
        <begin position="152"/>
        <end position="154"/>
    </location>
    <ligand>
        <name>FAD</name>
        <dbReference type="ChEBI" id="CHEBI:57692"/>
    </ligand>
</feature>
<proteinExistence type="inferred from homology"/>
<dbReference type="SUPFAM" id="SSF51905">
    <property type="entry name" value="FAD/NAD(P)-binding domain"/>
    <property type="match status" value="1"/>
</dbReference>
<dbReference type="AlphaFoldDB" id="A0A2T4IH72"/>
<dbReference type="NCBIfam" id="TIGR01350">
    <property type="entry name" value="lipoamide_DH"/>
    <property type="match status" value="1"/>
</dbReference>
<dbReference type="PRINTS" id="PR00411">
    <property type="entry name" value="PNDRDTASEI"/>
</dbReference>
<evidence type="ECO:0000256" key="5">
    <source>
        <dbReference type="ARBA" id="ARBA00022490"/>
    </source>
</evidence>
<evidence type="ECO:0000313" key="20">
    <source>
        <dbReference type="Proteomes" id="UP000241193"/>
    </source>
</evidence>
<evidence type="ECO:0000256" key="9">
    <source>
        <dbReference type="ARBA" id="ARBA00023027"/>
    </source>
</evidence>
<dbReference type="Proteomes" id="UP000241193">
    <property type="component" value="Unassembled WGS sequence"/>
</dbReference>
<sequence length="474" mass="49878">MSKQFDVLVVGGGPGGYVAAIRAAQLGFKTACCESNPYADPKGEPRLGGTCLNVGCIPSKALLHTSHVFEEAAHGFEAQGISVGTPKIDVAKMIGRKNGIVDQLTGGIKGLFKKNKVTQLNGHGSFVKQVADGWEMKVGEETVVAKQVIVATGSKARHLEGIPVDNKLVCDNVGALDIDAVPKKLAIIGAGVIGLEMGSVWRRLGADVTILEAMPEFLAAADQDIAKEAFKLLTKQGLKINLGVKIGDVKVGKKSVSLAYTDKDGAEQKLDADRLIVSVGRVPNTDGLNAAAVGLKLNERGMIEVDDHCRTNLPGVWAVGDVVRGPMLAHKAMEEAVMVAEVMAGQAGHCNFDTVPWIIYTAPEIAWVGKTEQQLKAEGVAYKAGKIPFAFNGRAMGMAAPEGFVKMLADAKTDRILGVHIIGASASELVAEAVVTMEFGGASEDLARICHGHPTMSEAVHEAALACDKRPLHA</sequence>
<evidence type="ECO:0000313" key="19">
    <source>
        <dbReference type="EMBL" id="PTD97134.1"/>
    </source>
</evidence>
<keyword evidence="6 16" id="KW-0285">Flavoprotein</keyword>
<feature type="binding site" evidence="14">
    <location>
        <position position="60"/>
    </location>
    <ligand>
        <name>FAD</name>
        <dbReference type="ChEBI" id="CHEBI:57692"/>
    </ligand>
</feature>
<keyword evidence="9 14" id="KW-0520">NAD</keyword>
<keyword evidence="14" id="KW-0547">Nucleotide-binding</keyword>
<comment type="cofactor">
    <cofactor evidence="14 16">
        <name>FAD</name>
        <dbReference type="ChEBI" id="CHEBI:57692"/>
    </cofactor>
    <text evidence="14 16">Binds 1 FAD per subunit.</text>
</comment>
<reference evidence="19 20" key="1">
    <citation type="submission" date="2018-03" db="EMBL/GenBank/DDBJ databases">
        <authorList>
            <person name="Keele B.F."/>
        </authorList>
    </citation>
    <scope>NUCLEOTIDE SEQUENCE [LARGE SCALE GENOMIC DNA]</scope>
    <source>
        <strain evidence="19 20">D20</strain>
    </source>
</reference>